<keyword evidence="3" id="KW-1185">Reference proteome</keyword>
<dbReference type="EMBL" id="NEFY01000002">
    <property type="protein sequence ID" value="OZC37238.1"/>
    <property type="molecule type" value="Genomic_DNA"/>
</dbReference>
<sequence length="309" mass="35717">MNQSNAGTAKINPRSTGFINNEVYRKHTSERSLADEAGELQRCMQLEVATENVSPIRLVDFDTATNTLTTERVHGDELFHTLWNATYLLGRLRGHCLNDPQTIFSRIRELGEWLALYHKTSANQGVDNSKAAWLLQDTVRKIRDIRQEKLLPERLLNKIEARFLPVLEKLNTQTFLAENGAFVCRAHGDFIVYNVLIDQNRQLHVVDFGDTRVSGNYEDVARMYSSLYAIADTNRTRRRRLGHLPSVFLNGYGLSMQATETPYFKCNMAYNYLTHLEGQHYMRDLLSWNSNIEMSQITRAGMRWIKRQL</sequence>
<name>A0A7Z1DWD6_9GAMM</name>
<evidence type="ECO:0000313" key="2">
    <source>
        <dbReference type="EMBL" id="OZC37238.1"/>
    </source>
</evidence>
<dbReference type="AlphaFoldDB" id="A0A7Z1DWD6"/>
<dbReference type="Pfam" id="PF01636">
    <property type="entry name" value="APH"/>
    <property type="match status" value="1"/>
</dbReference>
<dbReference type="Proteomes" id="UP000216984">
    <property type="component" value="Unassembled WGS sequence"/>
</dbReference>
<organism evidence="2 3">
    <name type="scientific">Marinobacter vinifirmus</name>
    <dbReference type="NCBI Taxonomy" id="355591"/>
    <lineage>
        <taxon>Bacteria</taxon>
        <taxon>Pseudomonadati</taxon>
        <taxon>Pseudomonadota</taxon>
        <taxon>Gammaproteobacteria</taxon>
        <taxon>Pseudomonadales</taxon>
        <taxon>Marinobacteraceae</taxon>
        <taxon>Marinobacter</taxon>
    </lineage>
</organism>
<dbReference type="SUPFAM" id="SSF56112">
    <property type="entry name" value="Protein kinase-like (PK-like)"/>
    <property type="match status" value="1"/>
</dbReference>
<comment type="caution">
    <text evidence="2">The sequence shown here is derived from an EMBL/GenBank/DDBJ whole genome shotgun (WGS) entry which is preliminary data.</text>
</comment>
<evidence type="ECO:0000259" key="1">
    <source>
        <dbReference type="Pfam" id="PF01636"/>
    </source>
</evidence>
<proteinExistence type="predicted"/>
<protein>
    <recommendedName>
        <fullName evidence="1">Aminoglycoside phosphotransferase domain-containing protein</fullName>
    </recommendedName>
</protein>
<feature type="domain" description="Aminoglycoside phosphotransferase" evidence="1">
    <location>
        <begin position="73"/>
        <end position="234"/>
    </location>
</feature>
<dbReference type="RefSeq" id="WP_094624104.1">
    <property type="nucleotide sequence ID" value="NZ_NEFY01000002.1"/>
</dbReference>
<dbReference type="Gene3D" id="3.90.1200.10">
    <property type="match status" value="1"/>
</dbReference>
<dbReference type="InterPro" id="IPR002575">
    <property type="entry name" value="Aminoglycoside_PTrfase"/>
</dbReference>
<dbReference type="InterPro" id="IPR011009">
    <property type="entry name" value="Kinase-like_dom_sf"/>
</dbReference>
<accession>A0A7Z1DWD6</accession>
<gene>
    <name evidence="2" type="ORF">B9Q17_03720</name>
</gene>
<reference evidence="2 3" key="1">
    <citation type="submission" date="2017-06" db="EMBL/GenBank/DDBJ databases">
        <title>Draft genome sequence of the halophilic bacterium Marinobacter vinifirmus FB1.</title>
        <authorList>
            <person name="Stepanov V.G."/>
            <person name="Roberts D.J."/>
            <person name="Fox G.E."/>
        </authorList>
    </citation>
    <scope>NUCLEOTIDE SEQUENCE [LARGE SCALE GENOMIC DNA]</scope>
    <source>
        <strain evidence="2 3">FB1</strain>
    </source>
</reference>
<evidence type="ECO:0000313" key="3">
    <source>
        <dbReference type="Proteomes" id="UP000216984"/>
    </source>
</evidence>